<dbReference type="InterPro" id="IPR003593">
    <property type="entry name" value="AAA+_ATPase"/>
</dbReference>
<dbReference type="InterPro" id="IPR003439">
    <property type="entry name" value="ABC_transporter-like_ATP-bd"/>
</dbReference>
<dbReference type="Proteomes" id="UP001252186">
    <property type="component" value="Unassembled WGS sequence"/>
</dbReference>
<dbReference type="InterPro" id="IPR050093">
    <property type="entry name" value="ABC_SmlMolc_Importer"/>
</dbReference>
<evidence type="ECO:0000256" key="1">
    <source>
        <dbReference type="ARBA" id="ARBA00022448"/>
    </source>
</evidence>
<dbReference type="RefSeq" id="WP_311593362.1">
    <property type="nucleotide sequence ID" value="NZ_JAVRHV010000004.1"/>
</dbReference>
<keyword evidence="1" id="KW-0813">Transport</keyword>
<evidence type="ECO:0000313" key="6">
    <source>
        <dbReference type="Proteomes" id="UP001252186"/>
    </source>
</evidence>
<dbReference type="Pfam" id="PF00005">
    <property type="entry name" value="ABC_tran"/>
    <property type="match status" value="1"/>
</dbReference>
<dbReference type="SUPFAM" id="SSF52540">
    <property type="entry name" value="P-loop containing nucleoside triphosphate hydrolases"/>
    <property type="match status" value="1"/>
</dbReference>
<protein>
    <submittedName>
        <fullName evidence="5">ABC transporter ATP-binding protein</fullName>
    </submittedName>
</protein>
<dbReference type="SMART" id="SM00382">
    <property type="entry name" value="AAA"/>
    <property type="match status" value="1"/>
</dbReference>
<evidence type="ECO:0000256" key="3">
    <source>
        <dbReference type="ARBA" id="ARBA00022840"/>
    </source>
</evidence>
<dbReference type="PROSITE" id="PS00211">
    <property type="entry name" value="ABC_TRANSPORTER_1"/>
    <property type="match status" value="1"/>
</dbReference>
<reference evidence="5 6" key="1">
    <citation type="submission" date="2023-09" db="EMBL/GenBank/DDBJ databases">
        <authorList>
            <person name="Rey-Velasco X."/>
        </authorList>
    </citation>
    <scope>NUCLEOTIDE SEQUENCE [LARGE SCALE GENOMIC DNA]</scope>
    <source>
        <strain evidence="5 6">P050</strain>
    </source>
</reference>
<dbReference type="PANTHER" id="PTHR42781:SF4">
    <property type="entry name" value="SPERMIDINE_PUTRESCINE IMPORT ATP-BINDING PROTEIN POTA"/>
    <property type="match status" value="1"/>
</dbReference>
<keyword evidence="2" id="KW-0547">Nucleotide-binding</keyword>
<keyword evidence="6" id="KW-1185">Reference proteome</keyword>
<proteinExistence type="predicted"/>
<dbReference type="EMBL" id="JAVRHV010000004">
    <property type="protein sequence ID" value="MDT0553358.1"/>
    <property type="molecule type" value="Genomic_DNA"/>
</dbReference>
<dbReference type="PANTHER" id="PTHR42781">
    <property type="entry name" value="SPERMIDINE/PUTRESCINE IMPORT ATP-BINDING PROTEIN POTA"/>
    <property type="match status" value="1"/>
</dbReference>
<dbReference type="GO" id="GO:0005524">
    <property type="term" value="F:ATP binding"/>
    <property type="evidence" value="ECO:0007669"/>
    <property type="project" value="UniProtKB-KW"/>
</dbReference>
<dbReference type="InterPro" id="IPR017871">
    <property type="entry name" value="ABC_transporter-like_CS"/>
</dbReference>
<feature type="domain" description="ABC transporter" evidence="4">
    <location>
        <begin position="2"/>
        <end position="234"/>
    </location>
</feature>
<gene>
    <name evidence="5" type="ORF">RM519_08895</name>
</gene>
<keyword evidence="3 5" id="KW-0067">ATP-binding</keyword>
<organism evidence="5 6">
    <name type="scientific">Urechidicola vernalis</name>
    <dbReference type="NCBI Taxonomy" id="3075600"/>
    <lineage>
        <taxon>Bacteria</taxon>
        <taxon>Pseudomonadati</taxon>
        <taxon>Bacteroidota</taxon>
        <taxon>Flavobacteriia</taxon>
        <taxon>Flavobacteriales</taxon>
        <taxon>Flavobacteriaceae</taxon>
        <taxon>Urechidicola</taxon>
    </lineage>
</organism>
<sequence>MLSVENISFQYDKDVILKSIDFKVLPGEHLSIIGESGSGKSTLLQLIYGEFDLNEGQIFWKETEILGPEHNLVAGYEFTKSVTQEFNIMPFITVAENVGKYLSNTSPSLKKQRIAELLEVVELTGFSNTKAQYLSGGQKQRVAIAKSLAKEPELLLLDEPFSHIDNFKKQSLRRKIFRYLKEKNIACLVATHNHEDVLGYADKMLVINNAQIEAYGTPKDLYNKPKTNLIASFFGEFNELPNYGFVYAHQLKVVVNSEMKAVVEQNYYKGNNYLIQAKLDGNPLFFEHGDVLEIGESVCLKIEEL</sequence>
<accession>A0ABU2Y581</accession>
<name>A0ABU2Y581_9FLAO</name>
<dbReference type="PROSITE" id="PS50893">
    <property type="entry name" value="ABC_TRANSPORTER_2"/>
    <property type="match status" value="1"/>
</dbReference>
<evidence type="ECO:0000259" key="4">
    <source>
        <dbReference type="PROSITE" id="PS50893"/>
    </source>
</evidence>
<evidence type="ECO:0000256" key="2">
    <source>
        <dbReference type="ARBA" id="ARBA00022741"/>
    </source>
</evidence>
<dbReference type="InterPro" id="IPR027417">
    <property type="entry name" value="P-loop_NTPase"/>
</dbReference>
<comment type="caution">
    <text evidence="5">The sequence shown here is derived from an EMBL/GenBank/DDBJ whole genome shotgun (WGS) entry which is preliminary data.</text>
</comment>
<evidence type="ECO:0000313" key="5">
    <source>
        <dbReference type="EMBL" id="MDT0553358.1"/>
    </source>
</evidence>
<dbReference type="Gene3D" id="3.40.50.300">
    <property type="entry name" value="P-loop containing nucleotide triphosphate hydrolases"/>
    <property type="match status" value="1"/>
</dbReference>